<reference evidence="1" key="1">
    <citation type="journal article" date="2015" name="Nature">
        <title>Complex archaea that bridge the gap between prokaryotes and eukaryotes.</title>
        <authorList>
            <person name="Spang A."/>
            <person name="Saw J.H."/>
            <person name="Jorgensen S.L."/>
            <person name="Zaremba-Niedzwiedzka K."/>
            <person name="Martijn J."/>
            <person name="Lind A.E."/>
            <person name="van Eijk R."/>
            <person name="Schleper C."/>
            <person name="Guy L."/>
            <person name="Ettema T.J."/>
        </authorList>
    </citation>
    <scope>NUCLEOTIDE SEQUENCE</scope>
</reference>
<organism evidence="1">
    <name type="scientific">marine sediment metagenome</name>
    <dbReference type="NCBI Taxonomy" id="412755"/>
    <lineage>
        <taxon>unclassified sequences</taxon>
        <taxon>metagenomes</taxon>
        <taxon>ecological metagenomes</taxon>
    </lineage>
</organism>
<name>A0A0F9L5L7_9ZZZZ</name>
<sequence>GSNEIKKMWVRKADSFIAFCLDNLQEANPESMDKAQLRKSYHHYCKGHKLIPKSDIVIKNTLQQIYGASEERKVIALNGGEQEAIWVGVQWK</sequence>
<dbReference type="EMBL" id="LAZR01006712">
    <property type="protein sequence ID" value="KKM90144.1"/>
    <property type="molecule type" value="Genomic_DNA"/>
</dbReference>
<gene>
    <name evidence="1" type="ORF">LCGC14_1241420</name>
</gene>
<evidence type="ECO:0008006" key="2">
    <source>
        <dbReference type="Google" id="ProtNLM"/>
    </source>
</evidence>
<comment type="caution">
    <text evidence="1">The sequence shown here is derived from an EMBL/GenBank/DDBJ whole genome shotgun (WGS) entry which is preliminary data.</text>
</comment>
<evidence type="ECO:0000313" key="1">
    <source>
        <dbReference type="EMBL" id="KKM90144.1"/>
    </source>
</evidence>
<dbReference type="AlphaFoldDB" id="A0A0F9L5L7"/>
<accession>A0A0F9L5L7</accession>
<protein>
    <recommendedName>
        <fullName evidence="2">DNA primase/nucleoside triphosphatase C-terminal domain-containing protein</fullName>
    </recommendedName>
</protein>
<proteinExistence type="predicted"/>
<feature type="non-terminal residue" evidence="1">
    <location>
        <position position="1"/>
    </location>
</feature>